<feature type="compositionally biased region" description="Low complexity" evidence="1">
    <location>
        <begin position="304"/>
        <end position="318"/>
    </location>
</feature>
<dbReference type="EMBL" id="QGNW01000099">
    <property type="protein sequence ID" value="RVW97579.1"/>
    <property type="molecule type" value="Genomic_DNA"/>
</dbReference>
<proteinExistence type="predicted"/>
<evidence type="ECO:0000313" key="3">
    <source>
        <dbReference type="Proteomes" id="UP000288805"/>
    </source>
</evidence>
<organism evidence="2 3">
    <name type="scientific">Vitis vinifera</name>
    <name type="common">Grape</name>
    <dbReference type="NCBI Taxonomy" id="29760"/>
    <lineage>
        <taxon>Eukaryota</taxon>
        <taxon>Viridiplantae</taxon>
        <taxon>Streptophyta</taxon>
        <taxon>Embryophyta</taxon>
        <taxon>Tracheophyta</taxon>
        <taxon>Spermatophyta</taxon>
        <taxon>Magnoliopsida</taxon>
        <taxon>eudicotyledons</taxon>
        <taxon>Gunneridae</taxon>
        <taxon>Pentapetalae</taxon>
        <taxon>rosids</taxon>
        <taxon>Vitales</taxon>
        <taxon>Vitaceae</taxon>
        <taxon>Viteae</taxon>
        <taxon>Vitis</taxon>
    </lineage>
</organism>
<name>A0A438ILJ2_VITVI</name>
<feature type="region of interest" description="Disordered" evidence="1">
    <location>
        <begin position="93"/>
        <end position="115"/>
    </location>
</feature>
<accession>A0A438ILJ2</accession>
<reference evidence="2 3" key="1">
    <citation type="journal article" date="2018" name="PLoS Genet.">
        <title>Population sequencing reveals clonal diversity and ancestral inbreeding in the grapevine cultivar Chardonnay.</title>
        <authorList>
            <person name="Roach M.J."/>
            <person name="Johnson D.L."/>
            <person name="Bohlmann J."/>
            <person name="van Vuuren H.J."/>
            <person name="Jones S.J."/>
            <person name="Pretorius I.S."/>
            <person name="Schmidt S.A."/>
            <person name="Borneman A.R."/>
        </authorList>
    </citation>
    <scope>NUCLEOTIDE SEQUENCE [LARGE SCALE GENOMIC DNA]</scope>
    <source>
        <strain evidence="3">cv. Chardonnay</strain>
        <tissue evidence="2">Leaf</tissue>
    </source>
</reference>
<gene>
    <name evidence="2" type="ORF">CK203_046482</name>
</gene>
<feature type="compositionally biased region" description="Pro residues" evidence="1">
    <location>
        <begin position="319"/>
        <end position="331"/>
    </location>
</feature>
<evidence type="ECO:0000256" key="1">
    <source>
        <dbReference type="SAM" id="MobiDB-lite"/>
    </source>
</evidence>
<feature type="compositionally biased region" description="Basic and acidic residues" evidence="1">
    <location>
        <begin position="103"/>
        <end position="113"/>
    </location>
</feature>
<evidence type="ECO:0000313" key="2">
    <source>
        <dbReference type="EMBL" id="RVW97579.1"/>
    </source>
</evidence>
<protein>
    <submittedName>
        <fullName evidence="2">Uncharacterized protein</fullName>
    </submittedName>
</protein>
<comment type="caution">
    <text evidence="2">The sequence shown here is derived from an EMBL/GenBank/DDBJ whole genome shotgun (WGS) entry which is preliminary data.</text>
</comment>
<feature type="region of interest" description="Disordered" evidence="1">
    <location>
        <begin position="261"/>
        <end position="345"/>
    </location>
</feature>
<feature type="region of interest" description="Disordered" evidence="1">
    <location>
        <begin position="604"/>
        <end position="632"/>
    </location>
</feature>
<sequence length="632" mass="70657">MYDTRLHIFPGKLKSRWIGPFIIHRVYSNGVVELLNSNGKDSFKSMDIVSSHSWSHSNQKRRQSTSLSLKKPKQKGCVLIVLNDPRWKKFQGIERKKSGRNRSKTEKNREKQSSAKFRRLKKLLRNEHFVAKPFRNTVEVSASFAAAKGEFGTRVPLRTQEHHLAAAKRIAKWKSVISHQKSHSAAQCLAQAPFSHCFFFLSHAVQASGHLLRSATSAKVRYPKWREHEGLSLHLLRTARRVCERSQFQILLQSLRVSNSSSGEARAAKAAGDDTLPGQEVGLQKRPRVESSEPIDLTEQSRASHLPSPYSSSSSPVPRDSPVPSPVPSPAPQEKSQEPQAPLPEPQIPAETALEERIQSEAGACPIIPAAEEVPYGALARLQETFSTPDSHGFLSIHDNQPAWANPTELEMVRTLSRGAANRSHLLRGELPPVMFLIDAFLRHNLYPLQHWTKEGESSRSSLQDVRRIFLWASSSDLAALLYFEEKVHKRSFRELIAFPSSFQGCYAKFWSTWDILLSLSWRESEFAESIPRHIPEGITVAAPAIPRAPPAAPASSQPSTSADRGWPFLYLNIESCAVHWRLLQLLRAVLLRDGSHRACQEQIATLSSSESHPPEPQAPADAPTEEADPSA</sequence>
<dbReference type="AlphaFoldDB" id="A0A438ILJ2"/>
<dbReference type="Proteomes" id="UP000288805">
    <property type="component" value="Unassembled WGS sequence"/>
</dbReference>